<keyword evidence="5" id="KW-1185">Reference proteome</keyword>
<dbReference type="AlphaFoldDB" id="A0A8S3Z7E3"/>
<dbReference type="SMART" id="SM00636">
    <property type="entry name" value="Glyco_18"/>
    <property type="match status" value="1"/>
</dbReference>
<feature type="domain" description="GH18" evidence="3">
    <location>
        <begin position="1"/>
        <end position="186"/>
    </location>
</feature>
<dbReference type="Gene3D" id="3.20.20.80">
    <property type="entry name" value="Glycosidases"/>
    <property type="match status" value="2"/>
</dbReference>
<dbReference type="GO" id="GO:0008061">
    <property type="term" value="F:chitin binding"/>
    <property type="evidence" value="ECO:0007669"/>
    <property type="project" value="InterPro"/>
</dbReference>
<comment type="caution">
    <text evidence="4">The sequence shown here is derived from an EMBL/GenBank/DDBJ whole genome shotgun (WGS) entry which is preliminary data.</text>
</comment>
<evidence type="ECO:0000256" key="2">
    <source>
        <dbReference type="ARBA" id="ARBA00023295"/>
    </source>
</evidence>
<evidence type="ECO:0000313" key="5">
    <source>
        <dbReference type="Proteomes" id="UP000678393"/>
    </source>
</evidence>
<dbReference type="PROSITE" id="PS51910">
    <property type="entry name" value="GH18_2"/>
    <property type="match status" value="2"/>
</dbReference>
<dbReference type="GO" id="GO:0009313">
    <property type="term" value="P:oligosaccharide catabolic process"/>
    <property type="evidence" value="ECO:0007669"/>
    <property type="project" value="TreeGrafter"/>
</dbReference>
<feature type="domain" description="GH18" evidence="3">
    <location>
        <begin position="182"/>
        <end position="561"/>
    </location>
</feature>
<keyword evidence="1" id="KW-0378">Hydrolase</keyword>
<evidence type="ECO:0000313" key="4">
    <source>
        <dbReference type="EMBL" id="CAG5123935.1"/>
    </source>
</evidence>
<protein>
    <recommendedName>
        <fullName evidence="3">GH18 domain-containing protein</fullName>
    </recommendedName>
</protein>
<dbReference type="InterPro" id="IPR011583">
    <property type="entry name" value="Chitinase_II/V-like_cat"/>
</dbReference>
<organism evidence="4 5">
    <name type="scientific">Candidula unifasciata</name>
    <dbReference type="NCBI Taxonomy" id="100452"/>
    <lineage>
        <taxon>Eukaryota</taxon>
        <taxon>Metazoa</taxon>
        <taxon>Spiralia</taxon>
        <taxon>Lophotrochozoa</taxon>
        <taxon>Mollusca</taxon>
        <taxon>Gastropoda</taxon>
        <taxon>Heterobranchia</taxon>
        <taxon>Euthyneura</taxon>
        <taxon>Panpulmonata</taxon>
        <taxon>Eupulmonata</taxon>
        <taxon>Stylommatophora</taxon>
        <taxon>Helicina</taxon>
        <taxon>Helicoidea</taxon>
        <taxon>Geomitridae</taxon>
        <taxon>Candidula</taxon>
    </lineage>
</organism>
<sequence>ISVDVAWKPNVDLRFYDYRGLADNSDLLFVMAYDEQSQIFGECLAGPNSALTSAVEGLTAYINGSHQIVPDKLVLGLPWYGYIYPCVWTEGDLCYIQEVPFRGVNCSDAAGRQYDYGFINVLLQTLPGSCRWNDSSATPYMTYTNFINNQSYQIQFDDPKSLKIKYDLVSQLGLRGVGIWNIDSLDYSDSAVGRNNRESMFTALPSRRTKKTACPCSKPEWCLPITDVTRKEVYAFSLINDENHWTKFDWSKITTVCMYGYINTSLMCLAHSYGARAVTVGQVKEITMITPALRSKWVSEQLQIVQENFLDGLNFDVEMTITPKQKDLRDAYTALVTETSVTFKKILPYSQISIDVTVDAFSMYAAYDYPALAAASDFLFIMAYDEYGYDRVGPNSDFSITSRGIESYMRKNISASKLVLGLPWYGYIYNCTKLLEDTCFLTSSLNRHSDQFSYQAIYQLLQRMPERYRWNATSETPYFSYTDPQTGSGYQVQYDDPKSLKIKYDLAASKNIRGVGMWTIDFLDYSDTKEGEAMRQSMFSPLPSHDDRSLLKDINNYQNLTV</sequence>
<dbReference type="InterPro" id="IPR017853">
    <property type="entry name" value="GH"/>
</dbReference>
<dbReference type="GO" id="GO:0005615">
    <property type="term" value="C:extracellular space"/>
    <property type="evidence" value="ECO:0007669"/>
    <property type="project" value="TreeGrafter"/>
</dbReference>
<gene>
    <name evidence="4" type="ORF">CUNI_LOCUS9493</name>
</gene>
<accession>A0A8S3Z7E3</accession>
<dbReference type="OrthoDB" id="73875at2759"/>
<keyword evidence="2" id="KW-0326">Glycosidase</keyword>
<dbReference type="SUPFAM" id="SSF51445">
    <property type="entry name" value="(Trans)glycosidases"/>
    <property type="match status" value="2"/>
</dbReference>
<dbReference type="PANTHER" id="PTHR46290:SF1">
    <property type="entry name" value="DI-N-ACETYLCHITOBIASE"/>
    <property type="match status" value="1"/>
</dbReference>
<dbReference type="GO" id="GO:0016798">
    <property type="term" value="F:hydrolase activity, acting on glycosyl bonds"/>
    <property type="evidence" value="ECO:0007669"/>
    <property type="project" value="UniProtKB-KW"/>
</dbReference>
<proteinExistence type="predicted"/>
<evidence type="ECO:0000256" key="1">
    <source>
        <dbReference type="ARBA" id="ARBA00022801"/>
    </source>
</evidence>
<dbReference type="InterPro" id="IPR051887">
    <property type="entry name" value="GH18_Domain-Containing"/>
</dbReference>
<dbReference type="PANTHER" id="PTHR46290">
    <property type="entry name" value="DI-N-ACETYLCHITOBIASE"/>
    <property type="match status" value="1"/>
</dbReference>
<evidence type="ECO:0000259" key="3">
    <source>
        <dbReference type="PROSITE" id="PS51910"/>
    </source>
</evidence>
<dbReference type="Pfam" id="PF00704">
    <property type="entry name" value="Glyco_hydro_18"/>
    <property type="match status" value="2"/>
</dbReference>
<dbReference type="Proteomes" id="UP000678393">
    <property type="component" value="Unassembled WGS sequence"/>
</dbReference>
<dbReference type="EMBL" id="CAJHNH020001657">
    <property type="protein sequence ID" value="CAG5123935.1"/>
    <property type="molecule type" value="Genomic_DNA"/>
</dbReference>
<reference evidence="4" key="1">
    <citation type="submission" date="2021-04" db="EMBL/GenBank/DDBJ databases">
        <authorList>
            <consortium name="Molecular Ecology Group"/>
        </authorList>
    </citation>
    <scope>NUCLEOTIDE SEQUENCE</scope>
</reference>
<name>A0A8S3Z7E3_9EUPU</name>
<feature type="non-terminal residue" evidence="4">
    <location>
        <position position="1"/>
    </location>
</feature>
<dbReference type="InterPro" id="IPR001223">
    <property type="entry name" value="Glyco_hydro18_cat"/>
</dbReference>